<keyword evidence="2" id="KW-1185">Reference proteome</keyword>
<organism evidence="1 2">
    <name type="scientific">Mycena citricolor</name>
    <dbReference type="NCBI Taxonomy" id="2018698"/>
    <lineage>
        <taxon>Eukaryota</taxon>
        <taxon>Fungi</taxon>
        <taxon>Dikarya</taxon>
        <taxon>Basidiomycota</taxon>
        <taxon>Agaricomycotina</taxon>
        <taxon>Agaricomycetes</taxon>
        <taxon>Agaricomycetidae</taxon>
        <taxon>Agaricales</taxon>
        <taxon>Marasmiineae</taxon>
        <taxon>Mycenaceae</taxon>
        <taxon>Mycena</taxon>
    </lineage>
</organism>
<accession>A0AAD2Q806</accession>
<dbReference type="EMBL" id="CAVNYO010000478">
    <property type="protein sequence ID" value="CAK5284337.1"/>
    <property type="molecule type" value="Genomic_DNA"/>
</dbReference>
<name>A0AAD2Q806_9AGAR</name>
<evidence type="ECO:0000313" key="1">
    <source>
        <dbReference type="EMBL" id="CAK5284337.1"/>
    </source>
</evidence>
<proteinExistence type="predicted"/>
<comment type="caution">
    <text evidence="1">The sequence shown here is derived from an EMBL/GenBank/DDBJ whole genome shotgun (WGS) entry which is preliminary data.</text>
</comment>
<sequence length="79" mass="8820">MVSRSTCSGQKPRRISSTKIRARGMTIFSCPVNYRRPQGAKTPEVTGSARETKEIPRAFCSSPERPGKLWKSHTLIRTG</sequence>
<evidence type="ECO:0000313" key="2">
    <source>
        <dbReference type="Proteomes" id="UP001295794"/>
    </source>
</evidence>
<dbReference type="Proteomes" id="UP001295794">
    <property type="component" value="Unassembled WGS sequence"/>
</dbReference>
<gene>
    <name evidence="1" type="ORF">MYCIT1_LOCUS37510</name>
</gene>
<dbReference type="AlphaFoldDB" id="A0AAD2Q806"/>
<reference evidence="1" key="1">
    <citation type="submission" date="2023-11" db="EMBL/GenBank/DDBJ databases">
        <authorList>
            <person name="De Vega J J."/>
            <person name="De Vega J J."/>
        </authorList>
    </citation>
    <scope>NUCLEOTIDE SEQUENCE</scope>
</reference>
<protein>
    <submittedName>
        <fullName evidence="1">Uncharacterized protein</fullName>
    </submittedName>
</protein>